<dbReference type="Proteomes" id="UP000283634">
    <property type="component" value="Unassembled WGS sequence"/>
</dbReference>
<dbReference type="GeneID" id="40328923"/>
<protein>
    <recommendedName>
        <fullName evidence="4">Methyltransferase</fullName>
    </recommendedName>
</protein>
<name>A0A3R7KEJ9_TRYRA</name>
<dbReference type="RefSeq" id="XP_029238379.1">
    <property type="nucleotide sequence ID" value="XM_029381887.1"/>
</dbReference>
<organism evidence="2 3">
    <name type="scientific">Trypanosoma rangeli</name>
    <dbReference type="NCBI Taxonomy" id="5698"/>
    <lineage>
        <taxon>Eukaryota</taxon>
        <taxon>Discoba</taxon>
        <taxon>Euglenozoa</taxon>
        <taxon>Kinetoplastea</taxon>
        <taxon>Metakinetoplastina</taxon>
        <taxon>Trypanosomatida</taxon>
        <taxon>Trypanosomatidae</taxon>
        <taxon>Trypanosoma</taxon>
        <taxon>Herpetosoma</taxon>
    </lineage>
</organism>
<evidence type="ECO:0000313" key="2">
    <source>
        <dbReference type="EMBL" id="RNF04921.1"/>
    </source>
</evidence>
<dbReference type="Gene3D" id="3.40.50.150">
    <property type="entry name" value="Vaccinia Virus protein VP39"/>
    <property type="match status" value="1"/>
</dbReference>
<reference evidence="2 3" key="1">
    <citation type="journal article" date="2018" name="BMC Genomics">
        <title>Genomic comparison of Trypanosoma conorhini and Trypanosoma rangeli to Trypanosoma cruzi strains of high and low virulence.</title>
        <authorList>
            <person name="Bradwell K.R."/>
            <person name="Koparde V.N."/>
            <person name="Matveyev A.V."/>
            <person name="Serrano M.G."/>
            <person name="Alves J.M."/>
            <person name="Parikh H."/>
            <person name="Huang B."/>
            <person name="Lee V."/>
            <person name="Espinosa-Alvarez O."/>
            <person name="Ortiz P.A."/>
            <person name="Costa-Martins A.G."/>
            <person name="Teixeira M.M."/>
            <person name="Buck G.A."/>
        </authorList>
    </citation>
    <scope>NUCLEOTIDE SEQUENCE [LARGE SCALE GENOMIC DNA]</scope>
    <source>
        <strain evidence="2 3">AM80</strain>
    </source>
</reference>
<dbReference type="SUPFAM" id="SSF53335">
    <property type="entry name" value="S-adenosyl-L-methionine-dependent methyltransferases"/>
    <property type="match status" value="2"/>
</dbReference>
<dbReference type="InterPro" id="IPR029063">
    <property type="entry name" value="SAM-dependent_MTases_sf"/>
</dbReference>
<evidence type="ECO:0000313" key="3">
    <source>
        <dbReference type="Proteomes" id="UP000283634"/>
    </source>
</evidence>
<keyword evidence="3" id="KW-1185">Reference proteome</keyword>
<proteinExistence type="predicted"/>
<dbReference type="EMBL" id="MKGL01000149">
    <property type="protein sequence ID" value="RNF04921.1"/>
    <property type="molecule type" value="Genomic_DNA"/>
</dbReference>
<evidence type="ECO:0000256" key="1">
    <source>
        <dbReference type="SAM" id="MobiDB-lite"/>
    </source>
</evidence>
<comment type="caution">
    <text evidence="2">The sequence shown here is derived from an EMBL/GenBank/DDBJ whole genome shotgun (WGS) entry which is preliminary data.</text>
</comment>
<dbReference type="OMA" id="VPPFKVG"/>
<feature type="region of interest" description="Disordered" evidence="1">
    <location>
        <begin position="1"/>
        <end position="30"/>
    </location>
</feature>
<evidence type="ECO:0008006" key="4">
    <source>
        <dbReference type="Google" id="ProtNLM"/>
    </source>
</evidence>
<dbReference type="VEuPathDB" id="TriTrypDB:TRSC58_04663"/>
<dbReference type="AlphaFoldDB" id="A0A3R7KEJ9"/>
<dbReference type="OrthoDB" id="10267437at2759"/>
<sequence>MQQQDEKEKRRRCRRRMREESSVNEFDAKPSSTIPLTTALVSSELRHELQHIWNVARTQDDVAPEAPADERGAEKAVDVPPFKVGTMEMYRRFPKQYDLLMRRHDCRAVQEYLDSLVLSLQQPPPPPASDGEEKCVGAADAKRDVRVADFGCGTGRIASMLCRHPAVSAVYCYDSETPMLRECLTNVVRSVAEARRETYGVCICPRATARVDGNDEDTNVNTLETSAAAVCVGSTGATAQSPGTMLLCVRPVSFGDVQSGFLSTHPSCHLVVCAWSLSYVMRAQWGGDRWHAAVDATLAGLIGLLDTSGAAALVIIETLGTDSIEPRRNNTLPQRLESEYGFEQRWVRTDYKFRDVAEAVSLTRFFFGESMARRMAEGERTVLPECTGIWTLWRR</sequence>
<accession>A0A3R7KEJ9</accession>
<gene>
    <name evidence="2" type="ORF">TraAM80_04990</name>
</gene>